<sequence>MTLDGASTDEPGSGDAPEITDEVLVTEARPQEGVLGLTLRELIIAGGWFLALIVSFFPVAGTLLGGGVPVWGMDGQWVLTIGVPTAAVFLLVLRRFSPEGIRRVGSLGIDQFASVAFSVAAVGWAVMLWQQMHLAIAGGLAPVGTWVAWAETVLFTVLVVLTVFAPLIPRVREDFDGRVETLAHRNANPVRPVVPRPRPTPVVAVDAAGTTAPDSGVPESVGISAPEVSEFSELSEFSEVPEVPEVSEATGGLVGEDGRAGAEDSVAPSAPLSSFGHASGGAAGIVDLDAGDDHAPRYARRGAAETDDHSAKDSTEDHWVDIHSAEDRIAEERSTDEHSADGIDHDALTAVFGDLGRDDAEHAPVSGSVGEREDELDTRVNETYQGIEPAQPFWALAPETRPVHDDRGMTIFEVGPDAWILVLEDRGGAYVVRHDDGRVGFLHDTTNMTRG</sequence>
<evidence type="ECO:0000313" key="3">
    <source>
        <dbReference type="EMBL" id="MDR6867820.1"/>
    </source>
</evidence>
<dbReference type="GO" id="GO:0006508">
    <property type="term" value="P:proteolysis"/>
    <property type="evidence" value="ECO:0007669"/>
    <property type="project" value="UniProtKB-KW"/>
</dbReference>
<feature type="compositionally biased region" description="Low complexity" evidence="1">
    <location>
        <begin position="233"/>
        <end position="248"/>
    </location>
</feature>
<keyword evidence="3" id="KW-0645">Protease</keyword>
<accession>A0ABU1SDX1</accession>
<feature type="transmembrane region" description="Helical" evidence="2">
    <location>
        <begin position="76"/>
        <end position="93"/>
    </location>
</feature>
<feature type="transmembrane region" description="Helical" evidence="2">
    <location>
        <begin position="42"/>
        <end position="64"/>
    </location>
</feature>
<feature type="transmembrane region" description="Helical" evidence="2">
    <location>
        <begin position="105"/>
        <end position="126"/>
    </location>
</feature>
<gene>
    <name evidence="3" type="ORF">J2Y69_002428</name>
</gene>
<keyword evidence="4" id="KW-1185">Reference proteome</keyword>
<dbReference type="GO" id="GO:0008233">
    <property type="term" value="F:peptidase activity"/>
    <property type="evidence" value="ECO:0007669"/>
    <property type="project" value="UniProtKB-KW"/>
</dbReference>
<feature type="region of interest" description="Disordered" evidence="1">
    <location>
        <begin position="233"/>
        <end position="273"/>
    </location>
</feature>
<dbReference type="EMBL" id="JAVDUM010000010">
    <property type="protein sequence ID" value="MDR6867820.1"/>
    <property type="molecule type" value="Genomic_DNA"/>
</dbReference>
<feature type="region of interest" description="Disordered" evidence="1">
    <location>
        <begin position="301"/>
        <end position="320"/>
    </location>
</feature>
<keyword evidence="3" id="KW-0378">Hydrolase</keyword>
<feature type="transmembrane region" description="Helical" evidence="2">
    <location>
        <begin position="146"/>
        <end position="168"/>
    </location>
</feature>
<keyword evidence="2" id="KW-0812">Transmembrane</keyword>
<keyword evidence="2" id="KW-1133">Transmembrane helix</keyword>
<dbReference type="RefSeq" id="WP_310021026.1">
    <property type="nucleotide sequence ID" value="NZ_JAVDUM010000010.1"/>
</dbReference>
<proteinExistence type="predicted"/>
<evidence type="ECO:0000256" key="1">
    <source>
        <dbReference type="SAM" id="MobiDB-lite"/>
    </source>
</evidence>
<evidence type="ECO:0000313" key="4">
    <source>
        <dbReference type="Proteomes" id="UP001259347"/>
    </source>
</evidence>
<feature type="region of interest" description="Disordered" evidence="1">
    <location>
        <begin position="1"/>
        <end position="20"/>
    </location>
</feature>
<dbReference type="Proteomes" id="UP001259347">
    <property type="component" value="Unassembled WGS sequence"/>
</dbReference>
<protein>
    <submittedName>
        <fullName evidence="3">Membrane protein implicated in regulation of membrane protease activity</fullName>
    </submittedName>
</protein>
<keyword evidence="2" id="KW-0472">Membrane</keyword>
<comment type="caution">
    <text evidence="3">The sequence shown here is derived from an EMBL/GenBank/DDBJ whole genome shotgun (WGS) entry which is preliminary data.</text>
</comment>
<name>A0ABU1SDX1_9MICO</name>
<reference evidence="3 4" key="1">
    <citation type="submission" date="2023-07" db="EMBL/GenBank/DDBJ databases">
        <title>Sorghum-associated microbial communities from plants grown in Nebraska, USA.</title>
        <authorList>
            <person name="Schachtman D."/>
        </authorList>
    </citation>
    <scope>NUCLEOTIDE SEQUENCE [LARGE SCALE GENOMIC DNA]</scope>
    <source>
        <strain evidence="3 4">2980</strain>
    </source>
</reference>
<organism evidence="3 4">
    <name type="scientific">Microbacterium resistens</name>
    <dbReference type="NCBI Taxonomy" id="156977"/>
    <lineage>
        <taxon>Bacteria</taxon>
        <taxon>Bacillati</taxon>
        <taxon>Actinomycetota</taxon>
        <taxon>Actinomycetes</taxon>
        <taxon>Micrococcales</taxon>
        <taxon>Microbacteriaceae</taxon>
        <taxon>Microbacterium</taxon>
    </lineage>
</organism>
<evidence type="ECO:0000256" key="2">
    <source>
        <dbReference type="SAM" id="Phobius"/>
    </source>
</evidence>